<evidence type="ECO:0000259" key="1">
    <source>
        <dbReference type="SMART" id="SM00218"/>
    </source>
</evidence>
<proteinExistence type="predicted"/>
<dbReference type="PANTHER" id="PTHR12582:SF41">
    <property type="entry name" value="UNC5C-LIKE PROTEIN"/>
    <property type="match status" value="1"/>
</dbReference>
<dbReference type="EMBL" id="MRZV01000022">
    <property type="protein sequence ID" value="PIK61908.1"/>
    <property type="molecule type" value="Genomic_DNA"/>
</dbReference>
<dbReference type="GO" id="GO:0016020">
    <property type="term" value="C:membrane"/>
    <property type="evidence" value="ECO:0007669"/>
    <property type="project" value="InterPro"/>
</dbReference>
<dbReference type="GO" id="GO:0005042">
    <property type="term" value="F:netrin receptor activity"/>
    <property type="evidence" value="ECO:0007669"/>
    <property type="project" value="InterPro"/>
</dbReference>
<reference evidence="2 3" key="1">
    <citation type="journal article" date="2017" name="PLoS Biol.">
        <title>The sea cucumber genome provides insights into morphological evolution and visceral regeneration.</title>
        <authorList>
            <person name="Zhang X."/>
            <person name="Sun L."/>
            <person name="Yuan J."/>
            <person name="Sun Y."/>
            <person name="Gao Y."/>
            <person name="Zhang L."/>
            <person name="Li S."/>
            <person name="Dai H."/>
            <person name="Hamel J.F."/>
            <person name="Liu C."/>
            <person name="Yu Y."/>
            <person name="Liu S."/>
            <person name="Lin W."/>
            <person name="Guo K."/>
            <person name="Jin S."/>
            <person name="Xu P."/>
            <person name="Storey K.B."/>
            <person name="Huan P."/>
            <person name="Zhang T."/>
            <person name="Zhou Y."/>
            <person name="Zhang J."/>
            <person name="Lin C."/>
            <person name="Li X."/>
            <person name="Xing L."/>
            <person name="Huo D."/>
            <person name="Sun M."/>
            <person name="Wang L."/>
            <person name="Mercier A."/>
            <person name="Li F."/>
            <person name="Yang H."/>
            <person name="Xiang J."/>
        </authorList>
    </citation>
    <scope>NUCLEOTIDE SEQUENCE [LARGE SCALE GENOMIC DNA]</scope>
    <source>
        <strain evidence="2">Shaxun</strain>
        <tissue evidence="2">Muscle</tissue>
    </source>
</reference>
<dbReference type="PANTHER" id="PTHR12582">
    <property type="entry name" value="NETRIN RECEPTOR UNC5"/>
    <property type="match status" value="1"/>
</dbReference>
<keyword evidence="3" id="KW-1185">Reference proteome</keyword>
<dbReference type="OrthoDB" id="6065502at2759"/>
<evidence type="ECO:0000313" key="2">
    <source>
        <dbReference type="EMBL" id="PIK61908.1"/>
    </source>
</evidence>
<dbReference type="InterPro" id="IPR037936">
    <property type="entry name" value="UNC5A-D"/>
</dbReference>
<dbReference type="InterPro" id="IPR000906">
    <property type="entry name" value="ZU5_dom"/>
</dbReference>
<gene>
    <name evidence="2" type="ORF">BSL78_01133</name>
</gene>
<comment type="caution">
    <text evidence="2">The sequence shown here is derived from an EMBL/GenBank/DDBJ whole genome shotgun (WGS) entry which is preliminary data.</text>
</comment>
<protein>
    <recommendedName>
        <fullName evidence="1">ZU5 domain-containing protein</fullName>
    </recommendedName>
</protein>
<organism evidence="2 3">
    <name type="scientific">Stichopus japonicus</name>
    <name type="common">Sea cucumber</name>
    <dbReference type="NCBI Taxonomy" id="307972"/>
    <lineage>
        <taxon>Eukaryota</taxon>
        <taxon>Metazoa</taxon>
        <taxon>Echinodermata</taxon>
        <taxon>Eleutherozoa</taxon>
        <taxon>Echinozoa</taxon>
        <taxon>Holothuroidea</taxon>
        <taxon>Aspidochirotacea</taxon>
        <taxon>Aspidochirotida</taxon>
        <taxon>Stichopodidae</taxon>
        <taxon>Apostichopus</taxon>
    </lineage>
</organism>
<dbReference type="Gene3D" id="2.60.220.30">
    <property type="match status" value="1"/>
</dbReference>
<name>A0A2G8LNR7_STIJA</name>
<dbReference type="STRING" id="307972.A0A2G8LNR7"/>
<dbReference type="Pfam" id="PF00791">
    <property type="entry name" value="ZU5"/>
    <property type="match status" value="1"/>
</dbReference>
<dbReference type="Proteomes" id="UP000230750">
    <property type="component" value="Unassembled WGS sequence"/>
</dbReference>
<evidence type="ECO:0000313" key="3">
    <source>
        <dbReference type="Proteomes" id="UP000230750"/>
    </source>
</evidence>
<sequence length="409" mass="46252">MFSERLPLFPGSNLYREQYIDQQGGDMLIAGVNLIVPPGALQTGRIISITVSADSAIQGPISKESLRLTPFVKFGPENLTLQKPVTLIILHCALALSNCDVDVYSGALQPDKTLKWSLENVTCSMNAHQLEVKTQKPCLLGLHVPYKPKMKKRLCVIPIMKRVSNLEDDLTVSLWFYNDDKLEYDSLINEEVYNQRGIELHKPISILIESWTSSVPVTITSNNIQCTPHPGLKKVDVDMETLWLQNRHEVALLLQNKGIRDDFSLEIESKYGILRKVLFQFHIQLKVERLLRNDQIVSPFQHIIPEYIIGSYHHLKQNLSTRLDADQSIQLANVFQLHQDVVANIGKHRSPGPILLETLTKTSKISPANISALENALTEQGNEECAELIRYFRKENPVVEATMCPKMSI</sequence>
<dbReference type="AlphaFoldDB" id="A0A2G8LNR7"/>
<feature type="domain" description="ZU5" evidence="1">
    <location>
        <begin position="11"/>
        <end position="110"/>
    </location>
</feature>
<accession>A0A2G8LNR7</accession>
<dbReference type="SMART" id="SM00218">
    <property type="entry name" value="ZU5"/>
    <property type="match status" value="1"/>
</dbReference>